<name>A0A7C1JDM2_9CHLR</name>
<evidence type="ECO:0000313" key="1">
    <source>
        <dbReference type="EMBL" id="HDX33703.1"/>
    </source>
</evidence>
<organism evidence="1">
    <name type="scientific">Caldilinea aerophila</name>
    <dbReference type="NCBI Taxonomy" id="133453"/>
    <lineage>
        <taxon>Bacteria</taxon>
        <taxon>Bacillati</taxon>
        <taxon>Chloroflexota</taxon>
        <taxon>Caldilineae</taxon>
        <taxon>Caldilineales</taxon>
        <taxon>Caldilineaceae</taxon>
        <taxon>Caldilinea</taxon>
    </lineage>
</organism>
<comment type="caution">
    <text evidence="1">The sequence shown here is derived from an EMBL/GenBank/DDBJ whole genome shotgun (WGS) entry which is preliminary data.</text>
</comment>
<proteinExistence type="predicted"/>
<dbReference type="EMBL" id="DSMG01000199">
    <property type="protein sequence ID" value="HDX33703.1"/>
    <property type="molecule type" value="Genomic_DNA"/>
</dbReference>
<accession>A0A7C1JDM2</accession>
<sequence length="64" mass="7021">MRWLPCMRRKVWDEMQALSGETAGAESAQRVGAAWAGRQPARALRRSPKARCDHITAAANDGAK</sequence>
<dbReference type="AlphaFoldDB" id="A0A7C1JDM2"/>
<protein>
    <submittedName>
        <fullName evidence="1">Uncharacterized protein</fullName>
    </submittedName>
</protein>
<gene>
    <name evidence="1" type="ORF">ENQ20_19815</name>
</gene>
<reference evidence="1" key="1">
    <citation type="journal article" date="2020" name="mSystems">
        <title>Genome- and Community-Level Interaction Insights into Carbon Utilization and Element Cycling Functions of Hydrothermarchaeota in Hydrothermal Sediment.</title>
        <authorList>
            <person name="Zhou Z."/>
            <person name="Liu Y."/>
            <person name="Xu W."/>
            <person name="Pan J."/>
            <person name="Luo Z.H."/>
            <person name="Li M."/>
        </authorList>
    </citation>
    <scope>NUCLEOTIDE SEQUENCE [LARGE SCALE GENOMIC DNA]</scope>
    <source>
        <strain evidence="1">SpSt-289</strain>
    </source>
</reference>